<dbReference type="InterPro" id="IPR011010">
    <property type="entry name" value="DNA_brk_join_enz"/>
</dbReference>
<organism evidence="5 6">
    <name type="scientific">Comamonas testosteroni</name>
    <name type="common">Pseudomonas testosteroni</name>
    <dbReference type="NCBI Taxonomy" id="285"/>
    <lineage>
        <taxon>Bacteria</taxon>
        <taxon>Pseudomonadati</taxon>
        <taxon>Pseudomonadota</taxon>
        <taxon>Betaproteobacteria</taxon>
        <taxon>Burkholderiales</taxon>
        <taxon>Comamonadaceae</taxon>
        <taxon>Comamonas</taxon>
    </lineage>
</organism>
<evidence type="ECO:0000256" key="1">
    <source>
        <dbReference type="ARBA" id="ARBA00008857"/>
    </source>
</evidence>
<keyword evidence="2" id="KW-0229">DNA integration</keyword>
<evidence type="ECO:0000259" key="4">
    <source>
        <dbReference type="PROSITE" id="PS51898"/>
    </source>
</evidence>
<name>A0A373FT72_COMTE</name>
<dbReference type="GO" id="GO:0006310">
    <property type="term" value="P:DNA recombination"/>
    <property type="evidence" value="ECO:0007669"/>
    <property type="project" value="UniProtKB-KW"/>
</dbReference>
<comment type="caution">
    <text evidence="5">The sequence shown here is derived from an EMBL/GenBank/DDBJ whole genome shotgun (WGS) entry which is preliminary data.</text>
</comment>
<gene>
    <name evidence="5" type="ORF">DZC30_02495</name>
</gene>
<dbReference type="InterPro" id="IPR013762">
    <property type="entry name" value="Integrase-like_cat_sf"/>
</dbReference>
<dbReference type="GO" id="GO:0015074">
    <property type="term" value="P:DNA integration"/>
    <property type="evidence" value="ECO:0007669"/>
    <property type="project" value="UniProtKB-KW"/>
</dbReference>
<dbReference type="PROSITE" id="PS51898">
    <property type="entry name" value="TYR_RECOMBINASE"/>
    <property type="match status" value="1"/>
</dbReference>
<dbReference type="AlphaFoldDB" id="A0A373FT72"/>
<dbReference type="GO" id="GO:0003677">
    <property type="term" value="F:DNA binding"/>
    <property type="evidence" value="ECO:0007669"/>
    <property type="project" value="InterPro"/>
</dbReference>
<evidence type="ECO:0000256" key="3">
    <source>
        <dbReference type="ARBA" id="ARBA00023172"/>
    </source>
</evidence>
<dbReference type="Pfam" id="PF00589">
    <property type="entry name" value="Phage_integrase"/>
    <property type="match status" value="1"/>
</dbReference>
<dbReference type="InterPro" id="IPR050808">
    <property type="entry name" value="Phage_Integrase"/>
</dbReference>
<dbReference type="EMBL" id="QURR01000002">
    <property type="protein sequence ID" value="RGE46665.1"/>
    <property type="molecule type" value="Genomic_DNA"/>
</dbReference>
<dbReference type="Gene3D" id="1.10.443.10">
    <property type="entry name" value="Intergrase catalytic core"/>
    <property type="match status" value="1"/>
</dbReference>
<dbReference type="SUPFAM" id="SSF56349">
    <property type="entry name" value="DNA breaking-rejoining enzymes"/>
    <property type="match status" value="1"/>
</dbReference>
<comment type="similarity">
    <text evidence="1">Belongs to the 'phage' integrase family.</text>
</comment>
<reference evidence="5 6" key="1">
    <citation type="submission" date="2018-08" db="EMBL/GenBank/DDBJ databases">
        <title>Comamonas testosteroni strain SWCO2.</title>
        <authorList>
            <person name="Jiang N."/>
            <person name="Zhang X.Z."/>
        </authorList>
    </citation>
    <scope>NUCLEOTIDE SEQUENCE [LARGE SCALE GENOMIC DNA]</scope>
    <source>
        <strain evidence="5 6">SWCO2</strain>
    </source>
</reference>
<evidence type="ECO:0000313" key="5">
    <source>
        <dbReference type="EMBL" id="RGE46665.1"/>
    </source>
</evidence>
<evidence type="ECO:0000313" key="6">
    <source>
        <dbReference type="Proteomes" id="UP000261948"/>
    </source>
</evidence>
<dbReference type="InterPro" id="IPR002104">
    <property type="entry name" value="Integrase_catalytic"/>
</dbReference>
<feature type="domain" description="Tyr recombinase" evidence="4">
    <location>
        <begin position="225"/>
        <end position="433"/>
    </location>
</feature>
<sequence>MATFSSFSDVLNAPPPADGKPFVEMSHSSQPGFIARVSATTARGEHKRYYVVRYKELQSTGKYKDKKKTLGIAKDLGTGENVLTFDDAKTIALRYITRTKANSSGQRIKMTVGEAAGLLHDSLDSPFSVESESYKVKLRNNYRNYLQPLEHKGLEDLKVPFWKSFRDGLRTGELAVNKKKQPLSVATIEGIFSCISRLYSIAHENNGIVDEPLGWNPALAAMKKTEPANQRSTFIPLDKLGKAWLGSGELMAPGWRDMFRIYLLTGLRDSLVRDLRWENIDLEEGVLYIKPLSPGAKDRKAHLSAAARLIDKRLPLSELALEILRYRRHFAPKDNPWVFYGESGDKTRKGSERLQDPRSAWRALEEYIGMHVSKHDLRRTFASLACTVAPQHLPHISLLLMHSNKMIASFIGVPQITLDYIKGQESAMRTVADSVGYAIEEIIGKRPKSALTKDVRSYVIPQFILKQLDAESDAAIAVAEARQIASHKRYNLGITWTP</sequence>
<keyword evidence="6" id="KW-1185">Reference proteome</keyword>
<proteinExistence type="inferred from homology"/>
<accession>A0A373FT72</accession>
<dbReference type="PANTHER" id="PTHR30629">
    <property type="entry name" value="PROPHAGE INTEGRASE"/>
    <property type="match status" value="1"/>
</dbReference>
<evidence type="ECO:0000256" key="2">
    <source>
        <dbReference type="ARBA" id="ARBA00022908"/>
    </source>
</evidence>
<keyword evidence="3" id="KW-0233">DNA recombination</keyword>
<dbReference type="OrthoDB" id="9775880at2"/>
<dbReference type="PANTHER" id="PTHR30629:SF2">
    <property type="entry name" value="PROPHAGE INTEGRASE INTS-RELATED"/>
    <property type="match status" value="1"/>
</dbReference>
<protein>
    <recommendedName>
        <fullName evidence="4">Tyr recombinase domain-containing protein</fullName>
    </recommendedName>
</protein>
<dbReference type="Proteomes" id="UP000261948">
    <property type="component" value="Unassembled WGS sequence"/>
</dbReference>